<keyword evidence="4" id="KW-1185">Reference proteome</keyword>
<evidence type="ECO:0000256" key="1">
    <source>
        <dbReference type="SAM" id="MobiDB-lite"/>
    </source>
</evidence>
<dbReference type="EMBL" id="JACHGH010000008">
    <property type="protein sequence ID" value="MBB6454334.1"/>
    <property type="molecule type" value="Genomic_DNA"/>
</dbReference>
<dbReference type="Proteomes" id="UP000581688">
    <property type="component" value="Unassembled WGS sequence"/>
</dbReference>
<dbReference type="AlphaFoldDB" id="A0A841Q7N3"/>
<dbReference type="InterPro" id="IPR010897">
    <property type="entry name" value="Spore_II_P"/>
</dbReference>
<name>A0A841Q7N3_9BACI</name>
<keyword evidence="2" id="KW-1133">Transmembrane helix</keyword>
<keyword evidence="2" id="KW-0472">Membrane</keyword>
<proteinExistence type="predicted"/>
<dbReference type="RefSeq" id="WP_174494607.1">
    <property type="nucleotide sequence ID" value="NZ_CADDWK010000001.1"/>
</dbReference>
<evidence type="ECO:0000256" key="2">
    <source>
        <dbReference type="SAM" id="Phobius"/>
    </source>
</evidence>
<accession>A0A841Q7N3</accession>
<comment type="caution">
    <text evidence="3">The sequence shown here is derived from an EMBL/GenBank/DDBJ whole genome shotgun (WGS) entry which is preliminary data.</text>
</comment>
<evidence type="ECO:0000313" key="3">
    <source>
        <dbReference type="EMBL" id="MBB6454334.1"/>
    </source>
</evidence>
<gene>
    <name evidence="3" type="ORF">HNQ94_002809</name>
</gene>
<feature type="region of interest" description="Disordered" evidence="1">
    <location>
        <begin position="154"/>
        <end position="174"/>
    </location>
</feature>
<organism evidence="3 4">
    <name type="scientific">Salirhabdus euzebyi</name>
    <dbReference type="NCBI Taxonomy" id="394506"/>
    <lineage>
        <taxon>Bacteria</taxon>
        <taxon>Bacillati</taxon>
        <taxon>Bacillota</taxon>
        <taxon>Bacilli</taxon>
        <taxon>Bacillales</taxon>
        <taxon>Bacillaceae</taxon>
        <taxon>Salirhabdus</taxon>
    </lineage>
</organism>
<feature type="transmembrane region" description="Helical" evidence="2">
    <location>
        <begin position="21"/>
        <end position="42"/>
    </location>
</feature>
<keyword evidence="2" id="KW-0812">Transmembrane</keyword>
<dbReference type="NCBIfam" id="TIGR02867">
    <property type="entry name" value="spore_II_P"/>
    <property type="match status" value="1"/>
</dbReference>
<dbReference type="Pfam" id="PF07454">
    <property type="entry name" value="SpoIIP"/>
    <property type="match status" value="1"/>
</dbReference>
<dbReference type="SUPFAM" id="SSF53187">
    <property type="entry name" value="Zn-dependent exopeptidases"/>
    <property type="match status" value="1"/>
</dbReference>
<protein>
    <submittedName>
        <fullName evidence="3">Stage II sporulation protein P</fullName>
    </submittedName>
</protein>
<sequence length="395" mass="44518">MKIPKEKGLLKSERLKAVYQGATILIISTIALFMIIGALTSVKPTFRLSSQAINNWTENMEGSTFLYLFGLENRMFEGAYPEDQEKINWSSILFETATNIRPDDSRSLLGRELPGFSFFDSKILVAGEGTDYTNLPIESSPPIEAIAEDKVAKVEEEEPELPKQPDNTEAGPTTDGKEVVFIYSTHNRESFLPHLPEATIADEAFHSEVNITQVNDRFEKALENNGIGAVADETDIYNNLVENSWEYWKSYEASRPVLQNAIQANKDLQYFFDFHRDAQGRDITTKTFNGEAYARLMFVIGGEHENFEKNYKLAKQLHDLLNKKYPGISRGVMTKQGAGTNGKFNQDLSERAILVEFGGVENNMTELYRTADVFADVFSEFYWDAEKVDGNPSGS</sequence>
<reference evidence="3 4" key="1">
    <citation type="submission" date="2020-08" db="EMBL/GenBank/DDBJ databases">
        <title>Genomic Encyclopedia of Type Strains, Phase IV (KMG-IV): sequencing the most valuable type-strain genomes for metagenomic binning, comparative biology and taxonomic classification.</title>
        <authorList>
            <person name="Goeker M."/>
        </authorList>
    </citation>
    <scope>NUCLEOTIDE SEQUENCE [LARGE SCALE GENOMIC DNA]</scope>
    <source>
        <strain evidence="3 4">DSM 19612</strain>
    </source>
</reference>
<evidence type="ECO:0000313" key="4">
    <source>
        <dbReference type="Proteomes" id="UP000581688"/>
    </source>
</evidence>